<proteinExistence type="predicted"/>
<sequence>MDADGDGDGLTGPTFSGGNTSASFIRIISLSISLYDYLLTLPAEWRFYSSQRSWRLSLGCILFIAIRYTSIAVLTLSNVGYFGNFFTAHTCARYYIAAPIFKVIQTMVSQLILGIRTINISRRSTLVTWIVACAFLSFTTAQWFLNLWNRVPVQGRHNNCTAGNTPPVLTVWLYYLLSMAFDILTLGISTIYLVSFSPNSGKRHILT</sequence>
<feature type="transmembrane region" description="Helical" evidence="1">
    <location>
        <begin position="20"/>
        <end position="39"/>
    </location>
</feature>
<feature type="transmembrane region" description="Helical" evidence="1">
    <location>
        <begin position="172"/>
        <end position="194"/>
    </location>
</feature>
<name>A0AAD7TLY4_9APHY</name>
<keyword evidence="1" id="KW-0472">Membrane</keyword>
<keyword evidence="4" id="KW-1185">Reference proteome</keyword>
<evidence type="ECO:0000256" key="1">
    <source>
        <dbReference type="SAM" id="Phobius"/>
    </source>
</evidence>
<reference evidence="3" key="1">
    <citation type="submission" date="2022-11" db="EMBL/GenBank/DDBJ databases">
        <title>Genome Sequence of Cubamyces cubensis.</title>
        <authorList>
            <person name="Buettner E."/>
        </authorList>
    </citation>
    <scope>NUCLEOTIDE SEQUENCE</scope>
    <source>
        <strain evidence="3">MPL-01</strain>
    </source>
</reference>
<feature type="domain" description="DUF6533" evidence="2">
    <location>
        <begin position="27"/>
        <end position="71"/>
    </location>
</feature>
<feature type="transmembrane region" description="Helical" evidence="1">
    <location>
        <begin position="126"/>
        <end position="145"/>
    </location>
</feature>
<dbReference type="EMBL" id="JAPEVG010000301">
    <property type="protein sequence ID" value="KAJ8469191.1"/>
    <property type="molecule type" value="Genomic_DNA"/>
</dbReference>
<accession>A0AAD7TLY4</accession>
<evidence type="ECO:0000259" key="2">
    <source>
        <dbReference type="Pfam" id="PF20151"/>
    </source>
</evidence>
<dbReference type="InterPro" id="IPR045340">
    <property type="entry name" value="DUF6533"/>
</dbReference>
<dbReference type="AlphaFoldDB" id="A0AAD7TLY4"/>
<dbReference type="Proteomes" id="UP001215151">
    <property type="component" value="Unassembled WGS sequence"/>
</dbReference>
<keyword evidence="1" id="KW-1133">Transmembrane helix</keyword>
<gene>
    <name evidence="3" type="ORF">ONZ51_g9150</name>
</gene>
<feature type="transmembrane region" description="Helical" evidence="1">
    <location>
        <begin position="60"/>
        <end position="82"/>
    </location>
</feature>
<dbReference type="Pfam" id="PF20151">
    <property type="entry name" value="DUF6533"/>
    <property type="match status" value="1"/>
</dbReference>
<comment type="caution">
    <text evidence="3">The sequence shown here is derived from an EMBL/GenBank/DDBJ whole genome shotgun (WGS) entry which is preliminary data.</text>
</comment>
<evidence type="ECO:0000313" key="4">
    <source>
        <dbReference type="Proteomes" id="UP001215151"/>
    </source>
</evidence>
<keyword evidence="1" id="KW-0812">Transmembrane</keyword>
<protein>
    <recommendedName>
        <fullName evidence="2">DUF6533 domain-containing protein</fullName>
    </recommendedName>
</protein>
<feature type="transmembrane region" description="Helical" evidence="1">
    <location>
        <begin position="94"/>
        <end position="114"/>
    </location>
</feature>
<evidence type="ECO:0000313" key="3">
    <source>
        <dbReference type="EMBL" id="KAJ8469191.1"/>
    </source>
</evidence>
<organism evidence="3 4">
    <name type="scientific">Trametes cubensis</name>
    <dbReference type="NCBI Taxonomy" id="1111947"/>
    <lineage>
        <taxon>Eukaryota</taxon>
        <taxon>Fungi</taxon>
        <taxon>Dikarya</taxon>
        <taxon>Basidiomycota</taxon>
        <taxon>Agaricomycotina</taxon>
        <taxon>Agaricomycetes</taxon>
        <taxon>Polyporales</taxon>
        <taxon>Polyporaceae</taxon>
        <taxon>Trametes</taxon>
    </lineage>
</organism>